<dbReference type="Proteomes" id="UP000176186">
    <property type="component" value="Unassembled WGS sequence"/>
</dbReference>
<evidence type="ECO:0000313" key="2">
    <source>
        <dbReference type="Proteomes" id="UP000176186"/>
    </source>
</evidence>
<dbReference type="STRING" id="1798401.A2363_04410"/>
<proteinExistence type="predicted"/>
<accession>A0A1F6BEW1</accession>
<protein>
    <submittedName>
        <fullName evidence="1">Uncharacterized protein</fullName>
    </submittedName>
</protein>
<reference evidence="1 2" key="1">
    <citation type="journal article" date="2016" name="Nat. Commun.">
        <title>Thousands of microbial genomes shed light on interconnected biogeochemical processes in an aquifer system.</title>
        <authorList>
            <person name="Anantharaman K."/>
            <person name="Brown C.T."/>
            <person name="Hug L.A."/>
            <person name="Sharon I."/>
            <person name="Castelle C.J."/>
            <person name="Probst A.J."/>
            <person name="Thomas B.C."/>
            <person name="Singh A."/>
            <person name="Wilkins M.J."/>
            <person name="Karaoz U."/>
            <person name="Brodie E.L."/>
            <person name="Williams K.H."/>
            <person name="Hubbard S.S."/>
            <person name="Banfield J.F."/>
        </authorList>
    </citation>
    <scope>NUCLEOTIDE SEQUENCE [LARGE SCALE GENOMIC DNA]</scope>
</reference>
<organism evidence="1 2">
    <name type="scientific">Candidatus Gottesmanbacteria bacterium RIFOXYB1_FULL_47_11</name>
    <dbReference type="NCBI Taxonomy" id="1798401"/>
    <lineage>
        <taxon>Bacteria</taxon>
        <taxon>Candidatus Gottesmaniibacteriota</taxon>
    </lineage>
</organism>
<dbReference type="AlphaFoldDB" id="A0A1F6BEW1"/>
<name>A0A1F6BEW1_9BACT</name>
<dbReference type="EMBL" id="MFKE01000015">
    <property type="protein sequence ID" value="OGG35418.1"/>
    <property type="molecule type" value="Genomic_DNA"/>
</dbReference>
<evidence type="ECO:0000313" key="1">
    <source>
        <dbReference type="EMBL" id="OGG35418.1"/>
    </source>
</evidence>
<sequence>MNHGWKPGEWRTFAMDLGLTNNIVTRAANIVRRSLVSFGEKQAISDKYYRILRNLPPEPSEAPALKTKER</sequence>
<comment type="caution">
    <text evidence="1">The sequence shown here is derived from an EMBL/GenBank/DDBJ whole genome shotgun (WGS) entry which is preliminary data.</text>
</comment>
<gene>
    <name evidence="1" type="ORF">A2363_04410</name>
</gene>